<dbReference type="RefSeq" id="WP_284188794.1">
    <property type="nucleotide sequence ID" value="NZ_BSPX01000053.1"/>
</dbReference>
<keyword evidence="4" id="KW-0175">Coiled coil</keyword>
<keyword evidence="5" id="KW-1133">Transmembrane helix</keyword>
<proteinExistence type="inferred from homology"/>
<accession>A0ABQ6FE67</accession>
<dbReference type="CDD" id="cd06225">
    <property type="entry name" value="HAMP"/>
    <property type="match status" value="1"/>
</dbReference>
<dbReference type="Gene3D" id="3.30.450.20">
    <property type="entry name" value="PAS domain"/>
    <property type="match status" value="1"/>
</dbReference>
<dbReference type="Pfam" id="PF13682">
    <property type="entry name" value="CZB"/>
    <property type="match status" value="1"/>
</dbReference>
<gene>
    <name evidence="8" type="ORF">GCM10007933_30610</name>
</gene>
<dbReference type="InterPro" id="IPR051310">
    <property type="entry name" value="MCP_chemotaxis"/>
</dbReference>
<feature type="coiled-coil region" evidence="4">
    <location>
        <begin position="644"/>
        <end position="681"/>
    </location>
</feature>
<keyword evidence="3" id="KW-0807">Transducer</keyword>
<dbReference type="PROSITE" id="PS50111">
    <property type="entry name" value="CHEMOTAXIS_TRANSDUC_2"/>
    <property type="match status" value="1"/>
</dbReference>
<protein>
    <recommendedName>
        <fullName evidence="10">HAMP domain-containing protein</fullName>
    </recommendedName>
</protein>
<dbReference type="Pfam" id="PF00672">
    <property type="entry name" value="HAMP"/>
    <property type="match status" value="1"/>
</dbReference>
<keyword evidence="9" id="KW-1185">Reference proteome</keyword>
<comment type="similarity">
    <text evidence="2">Belongs to the methyl-accepting chemotaxis (MCP) protein family.</text>
</comment>
<evidence type="ECO:0000256" key="5">
    <source>
        <dbReference type="SAM" id="Phobius"/>
    </source>
</evidence>
<keyword evidence="5" id="KW-0472">Membrane</keyword>
<keyword evidence="1" id="KW-0488">Methylation</keyword>
<evidence type="ECO:0000259" key="6">
    <source>
        <dbReference type="PROSITE" id="PS50111"/>
    </source>
</evidence>
<evidence type="ECO:0000259" key="7">
    <source>
        <dbReference type="PROSITE" id="PS50885"/>
    </source>
</evidence>
<dbReference type="InterPro" id="IPR025991">
    <property type="entry name" value="Chemoreceptor_zinc-bind_dom"/>
</dbReference>
<dbReference type="InterPro" id="IPR003660">
    <property type="entry name" value="HAMP_dom"/>
</dbReference>
<evidence type="ECO:0008006" key="10">
    <source>
        <dbReference type="Google" id="ProtNLM"/>
    </source>
</evidence>
<dbReference type="Proteomes" id="UP001157167">
    <property type="component" value="Unassembled WGS sequence"/>
</dbReference>
<dbReference type="InterPro" id="IPR035965">
    <property type="entry name" value="PAS-like_dom_sf"/>
</dbReference>
<dbReference type="InterPro" id="IPR004090">
    <property type="entry name" value="Chemotax_Me-accpt_rcpt"/>
</dbReference>
<dbReference type="PANTHER" id="PTHR43531">
    <property type="entry name" value="PROTEIN ICFG"/>
    <property type="match status" value="1"/>
</dbReference>
<feature type="transmembrane region" description="Helical" evidence="5">
    <location>
        <begin position="21"/>
        <end position="40"/>
    </location>
</feature>
<dbReference type="SMART" id="SM00304">
    <property type="entry name" value="HAMP"/>
    <property type="match status" value="2"/>
</dbReference>
<dbReference type="Pfam" id="PF00015">
    <property type="entry name" value="MCPsignal"/>
    <property type="match status" value="1"/>
</dbReference>
<dbReference type="EMBL" id="BSPX01000053">
    <property type="protein sequence ID" value="GLT23594.1"/>
    <property type="molecule type" value="Genomic_DNA"/>
</dbReference>
<dbReference type="PANTHER" id="PTHR43531:SF14">
    <property type="entry name" value="METHYL-ACCEPTING CHEMOTAXIS PROTEIN I-RELATED"/>
    <property type="match status" value="1"/>
</dbReference>
<dbReference type="SMART" id="SM00283">
    <property type="entry name" value="MA"/>
    <property type="match status" value="1"/>
</dbReference>
<evidence type="ECO:0000313" key="9">
    <source>
        <dbReference type="Proteomes" id="UP001157167"/>
    </source>
</evidence>
<comment type="caution">
    <text evidence="8">The sequence shown here is derived from an EMBL/GenBank/DDBJ whole genome shotgun (WGS) entry which is preliminary data.</text>
</comment>
<dbReference type="PROSITE" id="PS50885">
    <property type="entry name" value="HAMP"/>
    <property type="match status" value="2"/>
</dbReference>
<feature type="domain" description="HAMP" evidence="7">
    <location>
        <begin position="346"/>
        <end position="398"/>
    </location>
</feature>
<evidence type="ECO:0000256" key="4">
    <source>
        <dbReference type="SAM" id="Coils"/>
    </source>
</evidence>
<evidence type="ECO:0000313" key="8">
    <source>
        <dbReference type="EMBL" id="GLT23594.1"/>
    </source>
</evidence>
<feature type="transmembrane region" description="Helical" evidence="5">
    <location>
        <begin position="324"/>
        <end position="344"/>
    </location>
</feature>
<feature type="domain" description="Methyl-accepting transducer" evidence="6">
    <location>
        <begin position="625"/>
        <end position="854"/>
    </location>
</feature>
<feature type="domain" description="HAMP" evidence="7">
    <location>
        <begin position="568"/>
        <end position="620"/>
    </location>
</feature>
<dbReference type="CDD" id="cd11386">
    <property type="entry name" value="MCP_signal"/>
    <property type="match status" value="1"/>
</dbReference>
<dbReference type="SUPFAM" id="SSF55785">
    <property type="entry name" value="PYP-like sensor domain (PAS domain)"/>
    <property type="match status" value="1"/>
</dbReference>
<evidence type="ECO:0000256" key="3">
    <source>
        <dbReference type="PROSITE-ProRule" id="PRU00284"/>
    </source>
</evidence>
<dbReference type="CDD" id="cd00130">
    <property type="entry name" value="PAS"/>
    <property type="match status" value="1"/>
</dbReference>
<dbReference type="Pfam" id="PF13188">
    <property type="entry name" value="PAS_8"/>
    <property type="match status" value="1"/>
</dbReference>
<reference evidence="9" key="1">
    <citation type="journal article" date="2019" name="Int. J. Syst. Evol. Microbiol.">
        <title>The Global Catalogue of Microorganisms (GCM) 10K type strain sequencing project: providing services to taxonomists for standard genome sequencing and annotation.</title>
        <authorList>
            <consortium name="The Broad Institute Genomics Platform"/>
            <consortium name="The Broad Institute Genome Sequencing Center for Infectious Disease"/>
            <person name="Wu L."/>
            <person name="Ma J."/>
        </authorList>
    </citation>
    <scope>NUCLEOTIDE SEQUENCE [LARGE SCALE GENOMIC DNA]</scope>
    <source>
        <strain evidence="9">NBRC 102407</strain>
    </source>
</reference>
<evidence type="ECO:0000256" key="1">
    <source>
        <dbReference type="ARBA" id="ARBA00022481"/>
    </source>
</evidence>
<evidence type="ECO:0000256" key="2">
    <source>
        <dbReference type="ARBA" id="ARBA00029447"/>
    </source>
</evidence>
<dbReference type="Gene3D" id="6.10.340.10">
    <property type="match status" value="1"/>
</dbReference>
<name>A0ABQ6FE67_9RHOO</name>
<dbReference type="Gene3D" id="1.20.120.30">
    <property type="entry name" value="Aspartate receptor, ligand-binding domain"/>
    <property type="match status" value="1"/>
</dbReference>
<organism evidence="8 9">
    <name type="scientific">Zoogloea oryzae</name>
    <dbReference type="NCBI Taxonomy" id="310767"/>
    <lineage>
        <taxon>Bacteria</taxon>
        <taxon>Pseudomonadati</taxon>
        <taxon>Pseudomonadota</taxon>
        <taxon>Betaproteobacteria</taxon>
        <taxon>Rhodocyclales</taxon>
        <taxon>Zoogloeaceae</taxon>
        <taxon>Zoogloea</taxon>
    </lineage>
</organism>
<dbReference type="InterPro" id="IPR000014">
    <property type="entry name" value="PAS"/>
</dbReference>
<dbReference type="Gene3D" id="1.10.287.950">
    <property type="entry name" value="Methyl-accepting chemotaxis protein"/>
    <property type="match status" value="1"/>
</dbReference>
<dbReference type="InterPro" id="IPR004089">
    <property type="entry name" value="MCPsignal_dom"/>
</dbReference>
<sequence>MSGILSPAIGVMNRLSVQGKLALLGIIGMVPVIVLAYLLLDRIQGEVAFTRLETRTVPLVMPARQLLQAAQAHRGVSQAVIGGNAAQAGRLTELEAKVDAALKVGDAAGTEQHATELATDATWRGLVKDWADVKARAVTVSGPESFRLHTEYITRVRDYITRVADATNATLDPELETYYLMDMFTARLPGLAEDAGATRAIGTGIAARQKIVESERVDLGVLMQRIADARSGVDAAVQKAGSKEADLQALLAGPGKALAAEMQGFTELVNGNLLKSAEITIAPNRVFDTGTKAVDSAYALFDIAAKEFDRRLVERLTRLEQLRMLVIAVIVVCLAVAGYLFLGFRRTMLTSINEIQSGLGRMSAGKLDESLVVRSSDAFGEIAGALNGMQTSLKAKIAADHEVAAANLRVRNALDKASTNIMLADNDGQIVYCNDAVLGMLRQAETDIRKELPAFSVEGLVGRNFDVFHKNPAHQRNILGRLTGEHRAQVKIGGRTFSLIANPVFNAQGERLGSVVEWGDRTSEVRIEEEMADLMAAAVAGNFARRLSLEGKTGFFATLADGMNNLMGIVATNLDDIARVLNAIARGDLTEKITADYGGTFGQLKDDTNTTVERLREVVGQIKDASESINTAAQEIAAGNADLSARTEEQASSLEETASSMEQLNATVKQNAENARQARNLASSSNEVAEQGGAMVNRVVETMGSIQDSAKKIADIIGVIDSIAFQTNILALNAAVEAARAGEQGRGFAVVASEVRSLAQRSAQAAREIKALIADSVDKVEDGARLVNEAGQTMEDVVTNFQRLSALVTEIADASQEQSGGIEQVTQAVGQMDEVTQQNAALVEEAAAAAESLQEQSMSLVRSVAHFQLKGNAAQERAPTALDFDGVIQAHMGWKQKLRDFISGSGENLDPAVVSRDDKCVLGCWIHGEGQRYARESGFARLTKSHADFHRCAGDVVRAQLAGDEAGAKRLLLNDFSVLSDETIQEIRRMKALHGQQAPVPVAPKPVTAQVAALPLRSAKGGRVGTPLPKVRQQAANLAESEWEEF</sequence>
<dbReference type="SUPFAM" id="SSF58104">
    <property type="entry name" value="Methyl-accepting chemotaxis protein (MCP) signaling domain"/>
    <property type="match status" value="1"/>
</dbReference>
<dbReference type="PRINTS" id="PR00260">
    <property type="entry name" value="CHEMTRNSDUCR"/>
</dbReference>
<dbReference type="Pfam" id="PF18947">
    <property type="entry name" value="HAMP_2"/>
    <property type="match status" value="1"/>
</dbReference>
<keyword evidence="5" id="KW-0812">Transmembrane</keyword>